<evidence type="ECO:0000256" key="2">
    <source>
        <dbReference type="SAM" id="Phobius"/>
    </source>
</evidence>
<sequence>MAREWAAMSMDYKPLRVTAPKGKQRSSYWLQLRMKYSIPLLIVSVLLHWLLSNAIYISVGEGDYFSSLSYDAARGDPTLPSGAVITVGYSMTATLTLGIVFVVLILFPVFSMDRLKLPGGIPMVRTNSFAIAAACHVWPHETEELHHSNFHAGSNSMAQVSSLNTGSESEFSLGAGFEDSGNRSSHEMRSLTPPSDPNIVGSQHSDNTDAGGIEALVESEIKWGEVPMPPSWYAMYEHLDHHVGHLSFGSMDHSVKAPEEEGWYA</sequence>
<keyword evidence="2" id="KW-0812">Transmembrane</keyword>
<feature type="compositionally biased region" description="Basic and acidic residues" evidence="1">
    <location>
        <begin position="180"/>
        <end position="189"/>
    </location>
</feature>
<keyword evidence="2" id="KW-0472">Membrane</keyword>
<feature type="transmembrane region" description="Helical" evidence="2">
    <location>
        <begin position="38"/>
        <end position="59"/>
    </location>
</feature>
<protein>
    <submittedName>
        <fullName evidence="3">Uncharacterized protein</fullName>
    </submittedName>
</protein>
<dbReference type="PANTHER" id="PTHR35395">
    <property type="entry name" value="DUF6536 DOMAIN-CONTAINING PROTEIN"/>
    <property type="match status" value="1"/>
</dbReference>
<dbReference type="AlphaFoldDB" id="A0A9Q0AGQ9"/>
<accession>A0A9Q0AGQ9</accession>
<comment type="caution">
    <text evidence="3">The sequence shown here is derived from an EMBL/GenBank/DDBJ whole genome shotgun (WGS) entry which is preliminary data.</text>
</comment>
<proteinExistence type="predicted"/>
<keyword evidence="2" id="KW-1133">Transmembrane helix</keyword>
<organism evidence="3 4">
    <name type="scientific">Neoarthrinium moseri</name>
    <dbReference type="NCBI Taxonomy" id="1658444"/>
    <lineage>
        <taxon>Eukaryota</taxon>
        <taxon>Fungi</taxon>
        <taxon>Dikarya</taxon>
        <taxon>Ascomycota</taxon>
        <taxon>Pezizomycotina</taxon>
        <taxon>Sordariomycetes</taxon>
        <taxon>Xylariomycetidae</taxon>
        <taxon>Amphisphaeriales</taxon>
        <taxon>Apiosporaceae</taxon>
        <taxon>Neoarthrinium</taxon>
    </lineage>
</organism>
<name>A0A9Q0AGQ9_9PEZI</name>
<reference evidence="3" key="1">
    <citation type="submission" date="2021-03" db="EMBL/GenBank/DDBJ databases">
        <title>Revisited historic fungal species revealed as producer of novel bioactive compounds through whole genome sequencing and comparative genomics.</title>
        <authorList>
            <person name="Vignolle G.A."/>
            <person name="Hochenegger N."/>
            <person name="Mach R.L."/>
            <person name="Mach-Aigner A.R."/>
            <person name="Javad Rahimi M."/>
            <person name="Salim K.A."/>
            <person name="Chan C.M."/>
            <person name="Lim L.B.L."/>
            <person name="Cai F."/>
            <person name="Druzhinina I.S."/>
            <person name="U'Ren J.M."/>
            <person name="Derntl C."/>
        </authorList>
    </citation>
    <scope>NUCLEOTIDE SEQUENCE</scope>
    <source>
        <strain evidence="3">TUCIM 5799</strain>
    </source>
</reference>
<feature type="transmembrane region" description="Helical" evidence="2">
    <location>
        <begin position="79"/>
        <end position="107"/>
    </location>
</feature>
<dbReference type="PANTHER" id="PTHR35395:SF1">
    <property type="entry name" value="DUF6536 DOMAIN-CONTAINING PROTEIN"/>
    <property type="match status" value="1"/>
</dbReference>
<dbReference type="EMBL" id="JAFIMR010000053">
    <property type="protein sequence ID" value="KAI1854408.1"/>
    <property type="molecule type" value="Genomic_DNA"/>
</dbReference>
<evidence type="ECO:0000313" key="4">
    <source>
        <dbReference type="Proteomes" id="UP000829685"/>
    </source>
</evidence>
<feature type="region of interest" description="Disordered" evidence="1">
    <location>
        <begin position="167"/>
        <end position="209"/>
    </location>
</feature>
<gene>
    <name evidence="3" type="ORF">JX265_012442</name>
</gene>
<dbReference type="Proteomes" id="UP000829685">
    <property type="component" value="Unassembled WGS sequence"/>
</dbReference>
<keyword evidence="4" id="KW-1185">Reference proteome</keyword>
<evidence type="ECO:0000256" key="1">
    <source>
        <dbReference type="SAM" id="MobiDB-lite"/>
    </source>
</evidence>
<evidence type="ECO:0000313" key="3">
    <source>
        <dbReference type="EMBL" id="KAI1854408.1"/>
    </source>
</evidence>